<reference evidence="2" key="1">
    <citation type="submission" date="2019-06" db="EMBL/GenBank/DDBJ databases">
        <authorList>
            <person name="Zheng W."/>
        </authorList>
    </citation>
    <scope>NUCLEOTIDE SEQUENCE</scope>
    <source>
        <strain evidence="2">QDHG01</strain>
    </source>
</reference>
<dbReference type="Proteomes" id="UP000785679">
    <property type="component" value="Unassembled WGS sequence"/>
</dbReference>
<dbReference type="AlphaFoldDB" id="A0A8J8NNV9"/>
<proteinExistence type="predicted"/>
<evidence type="ECO:0000313" key="3">
    <source>
        <dbReference type="Proteomes" id="UP000785679"/>
    </source>
</evidence>
<comment type="caution">
    <text evidence="2">The sequence shown here is derived from an EMBL/GenBank/DDBJ whole genome shotgun (WGS) entry which is preliminary data.</text>
</comment>
<accession>A0A8J8NNV9</accession>
<protein>
    <submittedName>
        <fullName evidence="2">Uncharacterized protein</fullName>
    </submittedName>
</protein>
<keyword evidence="1" id="KW-0472">Membrane</keyword>
<keyword evidence="3" id="KW-1185">Reference proteome</keyword>
<keyword evidence="1" id="KW-1133">Transmembrane helix</keyword>
<dbReference type="EMBL" id="RRYP01009915">
    <property type="protein sequence ID" value="TNV78743.1"/>
    <property type="molecule type" value="Genomic_DNA"/>
</dbReference>
<feature type="transmembrane region" description="Helical" evidence="1">
    <location>
        <begin position="81"/>
        <end position="101"/>
    </location>
</feature>
<evidence type="ECO:0000313" key="2">
    <source>
        <dbReference type="EMBL" id="TNV78743.1"/>
    </source>
</evidence>
<organism evidence="2 3">
    <name type="scientific">Halteria grandinella</name>
    <dbReference type="NCBI Taxonomy" id="5974"/>
    <lineage>
        <taxon>Eukaryota</taxon>
        <taxon>Sar</taxon>
        <taxon>Alveolata</taxon>
        <taxon>Ciliophora</taxon>
        <taxon>Intramacronucleata</taxon>
        <taxon>Spirotrichea</taxon>
        <taxon>Stichotrichia</taxon>
        <taxon>Sporadotrichida</taxon>
        <taxon>Halteriidae</taxon>
        <taxon>Halteria</taxon>
    </lineage>
</organism>
<name>A0A8J8NNV9_HALGN</name>
<keyword evidence="1" id="KW-0812">Transmembrane</keyword>
<evidence type="ECO:0000256" key="1">
    <source>
        <dbReference type="SAM" id="Phobius"/>
    </source>
</evidence>
<sequence length="102" mass="12095">MQTWSGKDTSLPKLNGMPYLFIQFRSSWFPPLVSPNLSIKLFIQEARLFFPIMFSQLNCFLSNHINFLLQFDIFRRHTFQGILDRANMLLLFLLIFSYGLLQ</sequence>
<gene>
    <name evidence="2" type="ORF">FGO68_gene2634</name>
</gene>